<comment type="caution">
    <text evidence="1">The sequence shown here is derived from an EMBL/GenBank/DDBJ whole genome shotgun (WGS) entry which is preliminary data.</text>
</comment>
<gene>
    <name evidence="1" type="ORF">MMYC01_203268</name>
</gene>
<organism evidence="1 2">
    <name type="scientific">Madurella mycetomatis</name>
    <dbReference type="NCBI Taxonomy" id="100816"/>
    <lineage>
        <taxon>Eukaryota</taxon>
        <taxon>Fungi</taxon>
        <taxon>Dikarya</taxon>
        <taxon>Ascomycota</taxon>
        <taxon>Pezizomycotina</taxon>
        <taxon>Sordariomycetes</taxon>
        <taxon>Sordariomycetidae</taxon>
        <taxon>Sordariales</taxon>
        <taxon>Sordariales incertae sedis</taxon>
        <taxon>Madurella</taxon>
    </lineage>
</organism>
<evidence type="ECO:0000313" key="2">
    <source>
        <dbReference type="Proteomes" id="UP000078237"/>
    </source>
</evidence>
<accession>A0A175W9K3</accession>
<dbReference type="STRING" id="100816.A0A175W9K3"/>
<protein>
    <submittedName>
        <fullName evidence="1">Uncharacterized protein</fullName>
    </submittedName>
</protein>
<proteinExistence type="predicted"/>
<dbReference type="OrthoDB" id="3257981at2759"/>
<dbReference type="AlphaFoldDB" id="A0A175W9K3"/>
<name>A0A175W9K3_9PEZI</name>
<keyword evidence="2" id="KW-1185">Reference proteome</keyword>
<sequence>MAAASLVKPYLETEAYFVANQEPPQEIVYEFLSVFVSTFRELDTGSGQPLRMHEWKEEKHKDFQSSAVQFWWSWPNATELAVRKLFDGSDESIQTLTNMISNGKMMAGGYGGHDPPSDQSFGFPSAMRSSALKTFYTFTIPATWTQPAVGAFVMDSGDSCDDRSPLVPNPSAEIGRFLSAETANATGACYNNKLYYLVHTGGQAQDCQSQCGDVGCIAQPHCSNNRFSKPPGIDELGTSRYGYIGVRDLVIGSIRTYESNGDRNGGPTAQISDKDTVYSLIDEDITAPGVINIPVCGPEEAFRNWNNPIYSSTRYSTFPCNKVES</sequence>
<dbReference type="Proteomes" id="UP000078237">
    <property type="component" value="Unassembled WGS sequence"/>
</dbReference>
<dbReference type="VEuPathDB" id="FungiDB:MMYC01_203268"/>
<reference evidence="1 2" key="1">
    <citation type="journal article" date="2016" name="Genome Announc.">
        <title>Genome Sequence of Madurella mycetomatis mm55, Isolated from a Human Mycetoma Case in Sudan.</title>
        <authorList>
            <person name="Smit S."/>
            <person name="Derks M.F."/>
            <person name="Bervoets S."/>
            <person name="Fahal A."/>
            <person name="van Leeuwen W."/>
            <person name="van Belkum A."/>
            <person name="van de Sande W.W."/>
        </authorList>
    </citation>
    <scope>NUCLEOTIDE SEQUENCE [LARGE SCALE GENOMIC DNA]</scope>
    <source>
        <strain evidence="2">mm55</strain>
    </source>
</reference>
<dbReference type="EMBL" id="LCTW02000061">
    <property type="protein sequence ID" value="KXX80357.1"/>
    <property type="molecule type" value="Genomic_DNA"/>
</dbReference>
<evidence type="ECO:0000313" key="1">
    <source>
        <dbReference type="EMBL" id="KXX80357.1"/>
    </source>
</evidence>